<dbReference type="EMBL" id="SOEF01000029">
    <property type="protein sequence ID" value="TDX40306.1"/>
    <property type="molecule type" value="Genomic_DNA"/>
</dbReference>
<accession>A0A4R8G771</accession>
<protein>
    <submittedName>
        <fullName evidence="1">Helix-turn-helix protein</fullName>
    </submittedName>
</protein>
<evidence type="ECO:0000313" key="1">
    <source>
        <dbReference type="EMBL" id="TDX40306.1"/>
    </source>
</evidence>
<dbReference type="Gene3D" id="1.10.10.60">
    <property type="entry name" value="Homeodomain-like"/>
    <property type="match status" value="1"/>
</dbReference>
<sequence>MDYLNNTPNPRRNKHLNAYERGQISSLHSKRMSAYAIDKRLNRASNTIRVINELKRDIVSQIKVNKKFISTSYNYIDAGLLKVCSI</sequence>
<organism evidence="1 2">
    <name type="scientific">Halanaerobium congolense</name>
    <dbReference type="NCBI Taxonomy" id="54121"/>
    <lineage>
        <taxon>Bacteria</taxon>
        <taxon>Bacillati</taxon>
        <taxon>Bacillota</taxon>
        <taxon>Clostridia</taxon>
        <taxon>Halanaerobiales</taxon>
        <taxon>Halanaerobiaceae</taxon>
        <taxon>Halanaerobium</taxon>
    </lineage>
</organism>
<dbReference type="Proteomes" id="UP000295472">
    <property type="component" value="Unassembled WGS sequence"/>
</dbReference>
<dbReference type="AlphaFoldDB" id="A0A4R8G771"/>
<name>A0A4R8G771_9FIRM</name>
<evidence type="ECO:0000313" key="2">
    <source>
        <dbReference type="Proteomes" id="UP000295472"/>
    </source>
</evidence>
<proteinExistence type="predicted"/>
<gene>
    <name evidence="1" type="ORF">C7954_1292</name>
</gene>
<reference evidence="1 2" key="1">
    <citation type="submission" date="2019-03" db="EMBL/GenBank/DDBJ databases">
        <title>Subsurface microbial communities from deep shales in Ohio and West Virginia, USA.</title>
        <authorList>
            <person name="Wrighton K."/>
        </authorList>
    </citation>
    <scope>NUCLEOTIDE SEQUENCE [LARGE SCALE GENOMIC DNA]</scope>
    <source>
        <strain evidence="1 2">DSMZ 11287</strain>
    </source>
</reference>
<comment type="caution">
    <text evidence="1">The sequence shown here is derived from an EMBL/GenBank/DDBJ whole genome shotgun (WGS) entry which is preliminary data.</text>
</comment>